<dbReference type="GO" id="GO:0016020">
    <property type="term" value="C:membrane"/>
    <property type="evidence" value="ECO:0007669"/>
    <property type="project" value="TreeGrafter"/>
</dbReference>
<feature type="transmembrane region" description="Helical" evidence="1">
    <location>
        <begin position="38"/>
        <end position="57"/>
    </location>
</feature>
<proteinExistence type="predicted"/>
<name>A0A6J6NKZ7_9ZZZZ</name>
<dbReference type="PANTHER" id="PTHR32251:SF17">
    <property type="entry name" value="STEROID 5-ALPHA REDUCTASE C-TERMINAL DOMAIN-CONTAINING PROTEIN"/>
    <property type="match status" value="1"/>
</dbReference>
<protein>
    <submittedName>
        <fullName evidence="2">Unannotated protein</fullName>
    </submittedName>
</protein>
<feature type="transmembrane region" description="Helical" evidence="1">
    <location>
        <begin position="6"/>
        <end position="26"/>
    </location>
</feature>
<dbReference type="PROSITE" id="PS50244">
    <property type="entry name" value="S5A_REDUCTASE"/>
    <property type="match status" value="1"/>
</dbReference>
<dbReference type="EMBL" id="CAEZXP010000001">
    <property type="protein sequence ID" value="CAB4685405.1"/>
    <property type="molecule type" value="Genomic_DNA"/>
</dbReference>
<keyword evidence="1" id="KW-1133">Transmembrane helix</keyword>
<dbReference type="AlphaFoldDB" id="A0A6J6NKZ7"/>
<dbReference type="PANTHER" id="PTHR32251">
    <property type="entry name" value="3-OXO-5-ALPHA-STEROID 4-DEHYDROGENASE"/>
    <property type="match status" value="1"/>
</dbReference>
<evidence type="ECO:0000256" key="1">
    <source>
        <dbReference type="SAM" id="Phobius"/>
    </source>
</evidence>
<keyword evidence="1" id="KW-0812">Transmembrane</keyword>
<accession>A0A6J6NKZ7</accession>
<gene>
    <name evidence="2" type="ORF">UFOPK2399_00251</name>
</gene>
<dbReference type="InterPro" id="IPR010721">
    <property type="entry name" value="UstE-like"/>
</dbReference>
<reference evidence="2" key="1">
    <citation type="submission" date="2020-05" db="EMBL/GenBank/DDBJ databases">
        <authorList>
            <person name="Chiriac C."/>
            <person name="Salcher M."/>
            <person name="Ghai R."/>
            <person name="Kavagutti S V."/>
        </authorList>
    </citation>
    <scope>NUCLEOTIDE SEQUENCE</scope>
</reference>
<dbReference type="Pfam" id="PF06966">
    <property type="entry name" value="DUF1295"/>
    <property type="match status" value="1"/>
</dbReference>
<keyword evidence="1" id="KW-0472">Membrane</keyword>
<sequence length="267" mass="29423">MIEHRLPLFLVGWAFAAALLGALYLWQRRTRDATAVDAGWAGAVAGLAVLYAILGPGDVAHRVAIALMGGIENLRLAAVVVSRIGRGEDSRYRDLRARWAEKGREQLTFAIFYQAQAAIALVLSLPFLLATFDRHHGLQTVAWIGIAIWIVAAAGEALADRQLAQFKANPANKGKTMRYGLWSLSRHPNYFFQTLTWLAYGLVAVSAPWGWLGFGSYVIILVLVLFVTGIPPAEAASLRSRGDDYRRYQAETSAFIPWFPRRAGSKP</sequence>
<evidence type="ECO:0000313" key="2">
    <source>
        <dbReference type="EMBL" id="CAB4685405.1"/>
    </source>
</evidence>
<feature type="transmembrane region" description="Helical" evidence="1">
    <location>
        <begin position="190"/>
        <end position="211"/>
    </location>
</feature>
<feature type="transmembrane region" description="Helical" evidence="1">
    <location>
        <begin position="217"/>
        <end position="238"/>
    </location>
</feature>
<feature type="transmembrane region" description="Helical" evidence="1">
    <location>
        <begin position="141"/>
        <end position="159"/>
    </location>
</feature>
<feature type="transmembrane region" description="Helical" evidence="1">
    <location>
        <begin position="63"/>
        <end position="85"/>
    </location>
</feature>
<organism evidence="2">
    <name type="scientific">freshwater metagenome</name>
    <dbReference type="NCBI Taxonomy" id="449393"/>
    <lineage>
        <taxon>unclassified sequences</taxon>
        <taxon>metagenomes</taxon>
        <taxon>ecological metagenomes</taxon>
    </lineage>
</organism>
<feature type="transmembrane region" description="Helical" evidence="1">
    <location>
        <begin position="106"/>
        <end position="129"/>
    </location>
</feature>
<dbReference type="Gene3D" id="1.20.120.1630">
    <property type="match status" value="1"/>
</dbReference>